<accession>A0A6A6CH20</accession>
<evidence type="ECO:0000256" key="1">
    <source>
        <dbReference type="ARBA" id="ARBA00010936"/>
    </source>
</evidence>
<dbReference type="GO" id="GO:0009264">
    <property type="term" value="P:deoxyribonucleotide catabolic process"/>
    <property type="evidence" value="ECO:0007669"/>
    <property type="project" value="InterPro"/>
</dbReference>
<gene>
    <name evidence="9" type="ORF">M409DRAFT_23175</name>
</gene>
<feature type="active site" description="Schiff-base intermediate with acetaldehyde" evidence="8">
    <location>
        <position position="167"/>
    </location>
</feature>
<dbReference type="EC" id="4.1.2.4" evidence="2"/>
<dbReference type="InterPro" id="IPR002915">
    <property type="entry name" value="DeoC/FbaB/LacD_aldolase"/>
</dbReference>
<evidence type="ECO:0000256" key="2">
    <source>
        <dbReference type="ARBA" id="ARBA00012515"/>
    </source>
</evidence>
<dbReference type="PIRSF" id="PIRSF001357">
    <property type="entry name" value="DeoC"/>
    <property type="match status" value="1"/>
</dbReference>
<comment type="similarity">
    <text evidence="1">Belongs to the DeoC/FbaB aldolase family. DeoC type 1 subfamily.</text>
</comment>
<keyword evidence="3" id="KW-0963">Cytoplasm</keyword>
<proteinExistence type="inferred from homology"/>
<dbReference type="SUPFAM" id="SSF51569">
    <property type="entry name" value="Aldolase"/>
    <property type="match status" value="1"/>
</dbReference>
<comment type="catalytic activity">
    <reaction evidence="7">
        <text>2-deoxy-D-ribose 5-phosphate = D-glyceraldehyde 3-phosphate + acetaldehyde</text>
        <dbReference type="Rhea" id="RHEA:12821"/>
        <dbReference type="ChEBI" id="CHEBI:15343"/>
        <dbReference type="ChEBI" id="CHEBI:59776"/>
        <dbReference type="ChEBI" id="CHEBI:62877"/>
        <dbReference type="EC" id="4.1.2.4"/>
    </reaction>
</comment>
<dbReference type="AlphaFoldDB" id="A0A6A6CH20"/>
<dbReference type="HAMAP" id="MF_00114">
    <property type="entry name" value="DeoC_type1"/>
    <property type="match status" value="1"/>
</dbReference>
<dbReference type="SMART" id="SM01133">
    <property type="entry name" value="DeoC"/>
    <property type="match status" value="1"/>
</dbReference>
<dbReference type="NCBIfam" id="TIGR00126">
    <property type="entry name" value="deoC"/>
    <property type="match status" value="1"/>
</dbReference>
<name>A0A6A6CH20_ZASCE</name>
<dbReference type="PANTHER" id="PTHR10889">
    <property type="entry name" value="DEOXYRIBOSE-PHOSPHATE ALDOLASE"/>
    <property type="match status" value="1"/>
</dbReference>
<dbReference type="CDD" id="cd00959">
    <property type="entry name" value="DeoC"/>
    <property type="match status" value="1"/>
</dbReference>
<dbReference type="InterPro" id="IPR013785">
    <property type="entry name" value="Aldolase_TIM"/>
</dbReference>
<dbReference type="PANTHER" id="PTHR10889:SF1">
    <property type="entry name" value="DEOXYRIBOSE-PHOSPHATE ALDOLASE"/>
    <property type="match status" value="1"/>
</dbReference>
<evidence type="ECO:0000256" key="4">
    <source>
        <dbReference type="ARBA" id="ARBA00023239"/>
    </source>
</evidence>
<evidence type="ECO:0000256" key="8">
    <source>
        <dbReference type="PIRSR" id="PIRSR001357-50"/>
    </source>
</evidence>
<dbReference type="EMBL" id="ML993596">
    <property type="protein sequence ID" value="KAF2166537.1"/>
    <property type="molecule type" value="Genomic_DNA"/>
</dbReference>
<dbReference type="GO" id="GO:0016052">
    <property type="term" value="P:carbohydrate catabolic process"/>
    <property type="evidence" value="ECO:0007669"/>
    <property type="project" value="TreeGrafter"/>
</dbReference>
<protein>
    <recommendedName>
        <fullName evidence="2">deoxyribose-phosphate aldolase</fullName>
        <ecNumber evidence="2">4.1.2.4</ecNumber>
    </recommendedName>
    <alternativeName>
        <fullName evidence="6">2-deoxy-D-ribose 5-phosphate aldolase</fullName>
    </alternativeName>
</protein>
<keyword evidence="5 8" id="KW-0704">Schiff base</keyword>
<organism evidence="9 10">
    <name type="scientific">Zasmidium cellare ATCC 36951</name>
    <dbReference type="NCBI Taxonomy" id="1080233"/>
    <lineage>
        <taxon>Eukaryota</taxon>
        <taxon>Fungi</taxon>
        <taxon>Dikarya</taxon>
        <taxon>Ascomycota</taxon>
        <taxon>Pezizomycotina</taxon>
        <taxon>Dothideomycetes</taxon>
        <taxon>Dothideomycetidae</taxon>
        <taxon>Mycosphaerellales</taxon>
        <taxon>Mycosphaerellaceae</taxon>
        <taxon>Zasmidium</taxon>
    </lineage>
</organism>
<dbReference type="Gene3D" id="3.20.20.70">
    <property type="entry name" value="Aldolase class I"/>
    <property type="match status" value="1"/>
</dbReference>
<dbReference type="GO" id="GO:0004139">
    <property type="term" value="F:deoxyribose-phosphate aldolase activity"/>
    <property type="evidence" value="ECO:0007669"/>
    <property type="project" value="UniProtKB-EC"/>
</dbReference>
<sequence>MSPSRTTATTTTLSLLAKTIDHSLLHPTLTDADLARGLALCIKHSVASACIKPYHVPLAKTTLKNTSVLVCAVIAFPHGNSATEIKVAEAELAVRQGADEVDMVVNVGKVLSGEWDYVEGEIRRVNESVVRGGGAVLKVIFENDYLLPEHIVRLCEVCSAVGVAFVKTSTGYGFVKRENGLYSYKGATVGDFRLMRGACKPGMGIKADGGVRTLDDLLHVRELGVARIGATATEQILEEAVRRGVGEELKTVEFRPMEGAGDGGY</sequence>
<dbReference type="GO" id="GO:0005737">
    <property type="term" value="C:cytoplasm"/>
    <property type="evidence" value="ECO:0007669"/>
    <property type="project" value="InterPro"/>
</dbReference>
<dbReference type="InterPro" id="IPR028581">
    <property type="entry name" value="DeoC_typeI"/>
</dbReference>
<evidence type="ECO:0000256" key="6">
    <source>
        <dbReference type="ARBA" id="ARBA00032755"/>
    </source>
</evidence>
<evidence type="ECO:0000256" key="3">
    <source>
        <dbReference type="ARBA" id="ARBA00022490"/>
    </source>
</evidence>
<evidence type="ECO:0000256" key="5">
    <source>
        <dbReference type="ARBA" id="ARBA00023270"/>
    </source>
</evidence>
<evidence type="ECO:0000256" key="7">
    <source>
        <dbReference type="ARBA" id="ARBA00048791"/>
    </source>
</evidence>
<dbReference type="InterPro" id="IPR011343">
    <property type="entry name" value="DeoC"/>
</dbReference>
<dbReference type="RefSeq" id="XP_033667426.1">
    <property type="nucleotide sequence ID" value="XM_033806662.1"/>
</dbReference>
<dbReference type="Pfam" id="PF01791">
    <property type="entry name" value="DeoC"/>
    <property type="match status" value="1"/>
</dbReference>
<keyword evidence="4" id="KW-0456">Lyase</keyword>
<evidence type="ECO:0000313" key="10">
    <source>
        <dbReference type="Proteomes" id="UP000799537"/>
    </source>
</evidence>
<dbReference type="GO" id="GO:0046386">
    <property type="term" value="P:deoxyribose phosphate catabolic process"/>
    <property type="evidence" value="ECO:0007669"/>
    <property type="project" value="UniProtKB-UniPathway"/>
</dbReference>
<dbReference type="OrthoDB" id="70823at2759"/>
<dbReference type="Proteomes" id="UP000799537">
    <property type="component" value="Unassembled WGS sequence"/>
</dbReference>
<evidence type="ECO:0000313" key="9">
    <source>
        <dbReference type="EMBL" id="KAF2166537.1"/>
    </source>
</evidence>
<reference evidence="9" key="1">
    <citation type="journal article" date="2020" name="Stud. Mycol.">
        <title>101 Dothideomycetes genomes: a test case for predicting lifestyles and emergence of pathogens.</title>
        <authorList>
            <person name="Haridas S."/>
            <person name="Albert R."/>
            <person name="Binder M."/>
            <person name="Bloem J."/>
            <person name="Labutti K."/>
            <person name="Salamov A."/>
            <person name="Andreopoulos B."/>
            <person name="Baker S."/>
            <person name="Barry K."/>
            <person name="Bills G."/>
            <person name="Bluhm B."/>
            <person name="Cannon C."/>
            <person name="Castanera R."/>
            <person name="Culley D."/>
            <person name="Daum C."/>
            <person name="Ezra D."/>
            <person name="Gonzalez J."/>
            <person name="Henrissat B."/>
            <person name="Kuo A."/>
            <person name="Liang C."/>
            <person name="Lipzen A."/>
            <person name="Lutzoni F."/>
            <person name="Magnuson J."/>
            <person name="Mondo S."/>
            <person name="Nolan M."/>
            <person name="Ohm R."/>
            <person name="Pangilinan J."/>
            <person name="Park H.-J."/>
            <person name="Ramirez L."/>
            <person name="Alfaro M."/>
            <person name="Sun H."/>
            <person name="Tritt A."/>
            <person name="Yoshinaga Y."/>
            <person name="Zwiers L.-H."/>
            <person name="Turgeon B."/>
            <person name="Goodwin S."/>
            <person name="Spatafora J."/>
            <person name="Crous P."/>
            <person name="Grigoriev I."/>
        </authorList>
    </citation>
    <scope>NUCLEOTIDE SEQUENCE</scope>
    <source>
        <strain evidence="9">ATCC 36951</strain>
    </source>
</reference>
<feature type="active site" description="Proton donor/acceptor" evidence="8">
    <location>
        <position position="206"/>
    </location>
</feature>
<dbReference type="UniPathway" id="UPA00002">
    <property type="reaction ID" value="UER00468"/>
</dbReference>
<dbReference type="GeneID" id="54559934"/>
<keyword evidence="10" id="KW-1185">Reference proteome</keyword>